<evidence type="ECO:0000313" key="2">
    <source>
        <dbReference type="Proteomes" id="UP001054945"/>
    </source>
</evidence>
<name>A0AAV4S0T9_CAEEX</name>
<accession>A0AAV4S0T9</accession>
<sequence length="131" mass="14870">MKSLVGCGRLVDRGPNFLHVVSNNYVVSVRMEKDSWAAENSWTVVQTSPHVASNNYVVFAQMVRSSSQTLLFVNEGNCIKNHRGNKFRYEKTRGLWKIRGPWSKLPSRSFLQLCCFCSIGQVVIIDTIVCQ</sequence>
<dbReference type="Proteomes" id="UP001054945">
    <property type="component" value="Unassembled WGS sequence"/>
</dbReference>
<proteinExistence type="predicted"/>
<dbReference type="AlphaFoldDB" id="A0AAV4S0T9"/>
<organism evidence="1 2">
    <name type="scientific">Caerostris extrusa</name>
    <name type="common">Bark spider</name>
    <name type="synonym">Caerostris bankana</name>
    <dbReference type="NCBI Taxonomy" id="172846"/>
    <lineage>
        <taxon>Eukaryota</taxon>
        <taxon>Metazoa</taxon>
        <taxon>Ecdysozoa</taxon>
        <taxon>Arthropoda</taxon>
        <taxon>Chelicerata</taxon>
        <taxon>Arachnida</taxon>
        <taxon>Araneae</taxon>
        <taxon>Araneomorphae</taxon>
        <taxon>Entelegynae</taxon>
        <taxon>Araneoidea</taxon>
        <taxon>Araneidae</taxon>
        <taxon>Caerostris</taxon>
    </lineage>
</organism>
<evidence type="ECO:0000313" key="1">
    <source>
        <dbReference type="EMBL" id="GIY27570.1"/>
    </source>
</evidence>
<protein>
    <submittedName>
        <fullName evidence="1">Uncharacterized protein</fullName>
    </submittedName>
</protein>
<reference evidence="1 2" key="1">
    <citation type="submission" date="2021-06" db="EMBL/GenBank/DDBJ databases">
        <title>Caerostris extrusa draft genome.</title>
        <authorList>
            <person name="Kono N."/>
            <person name="Arakawa K."/>
        </authorList>
    </citation>
    <scope>NUCLEOTIDE SEQUENCE [LARGE SCALE GENOMIC DNA]</scope>
</reference>
<keyword evidence="2" id="KW-1185">Reference proteome</keyword>
<gene>
    <name evidence="1" type="ORF">CEXT_93171</name>
</gene>
<comment type="caution">
    <text evidence="1">The sequence shown here is derived from an EMBL/GenBank/DDBJ whole genome shotgun (WGS) entry which is preliminary data.</text>
</comment>
<dbReference type="EMBL" id="BPLR01008830">
    <property type="protein sequence ID" value="GIY27570.1"/>
    <property type="molecule type" value="Genomic_DNA"/>
</dbReference>